<accession>A0A081RAB1</accession>
<organism evidence="2 3">
    <name type="scientific">Sphingobium chlorophenolicum</name>
    <dbReference type="NCBI Taxonomy" id="46429"/>
    <lineage>
        <taxon>Bacteria</taxon>
        <taxon>Pseudomonadati</taxon>
        <taxon>Pseudomonadota</taxon>
        <taxon>Alphaproteobacteria</taxon>
        <taxon>Sphingomonadales</taxon>
        <taxon>Sphingomonadaceae</taxon>
        <taxon>Sphingobium</taxon>
    </lineage>
</organism>
<dbReference type="EMBL" id="JFHR01000051">
    <property type="protein sequence ID" value="KEQ52134.1"/>
    <property type="molecule type" value="Genomic_DNA"/>
</dbReference>
<gene>
    <name evidence="2" type="ORF">BV95_03615</name>
</gene>
<comment type="caution">
    <text evidence="2">The sequence shown here is derived from an EMBL/GenBank/DDBJ whole genome shotgun (WGS) entry which is preliminary data.</text>
</comment>
<dbReference type="Gene3D" id="3.10.450.50">
    <property type="match status" value="1"/>
</dbReference>
<proteinExistence type="predicted"/>
<dbReference type="AlphaFoldDB" id="A0A081RAB1"/>
<evidence type="ECO:0000313" key="3">
    <source>
        <dbReference type="Proteomes" id="UP000028411"/>
    </source>
</evidence>
<dbReference type="Pfam" id="PF13577">
    <property type="entry name" value="SnoaL_4"/>
    <property type="match status" value="1"/>
</dbReference>
<dbReference type="SUPFAM" id="SSF54427">
    <property type="entry name" value="NTF2-like"/>
    <property type="match status" value="1"/>
</dbReference>
<evidence type="ECO:0000259" key="1">
    <source>
        <dbReference type="Pfam" id="PF13577"/>
    </source>
</evidence>
<dbReference type="InterPro" id="IPR037401">
    <property type="entry name" value="SnoaL-like"/>
</dbReference>
<dbReference type="InterPro" id="IPR032710">
    <property type="entry name" value="NTF2-like_dom_sf"/>
</dbReference>
<dbReference type="Proteomes" id="UP000028411">
    <property type="component" value="Unassembled WGS sequence"/>
</dbReference>
<dbReference type="PATRIC" id="fig|46429.4.peg.3603"/>
<evidence type="ECO:0000313" key="2">
    <source>
        <dbReference type="EMBL" id="KEQ52134.1"/>
    </source>
</evidence>
<name>A0A081RAB1_SPHCR</name>
<dbReference type="eggNOG" id="ENOG5030Y8Q">
    <property type="taxonomic scope" value="Bacteria"/>
</dbReference>
<feature type="domain" description="SnoaL-like" evidence="1">
    <location>
        <begin position="4"/>
        <end position="130"/>
    </location>
</feature>
<sequence>MFRIDARNEIADLIARYAHGADRKNDPAMMLPLFHEDAVWSAEGFATFHGASAIAAGLAEIAAREVLWSIHYMIAPYITLAQDARSAQCRWYLWELSTMARDIGEEDRWLGGWYDSVARYEDNAWKFASVKLDLRVQGVATPPWELKKAFDR</sequence>
<protein>
    <submittedName>
        <fullName evidence="2">Iron-binding zinc finger protein, CDGSH type</fullName>
    </submittedName>
</protein>
<reference evidence="2 3" key="1">
    <citation type="submission" date="2014-02" db="EMBL/GenBank/DDBJ databases">
        <title>Whole genome sequence of Sphingobium chlorophenolicum NBRC 16172.</title>
        <authorList>
            <person name="Gan H.M."/>
            <person name="Gan H.Y."/>
            <person name="Chew T.H."/>
            <person name="Savka M.A."/>
        </authorList>
    </citation>
    <scope>NUCLEOTIDE SEQUENCE [LARGE SCALE GENOMIC DNA]</scope>
    <source>
        <strain evidence="2 3">NBRC 16172</strain>
    </source>
</reference>